<dbReference type="RefSeq" id="WP_173198101.1">
    <property type="nucleotide sequence ID" value="NZ_JABFCX010000002.1"/>
</dbReference>
<accession>A0A7Y3RL79</accession>
<name>A0A7Y3RL79_9PROT</name>
<evidence type="ECO:0000313" key="3">
    <source>
        <dbReference type="Proteomes" id="UP000536835"/>
    </source>
</evidence>
<sequence length="209" mass="22197">MLSARSISSAISMTFSMAKGDPDWAEKHDMSAEAVFMSFWAVPLAILPHLVAAEGARRILLEQTVVQVAPAGAVANAVAQVITLLVSWGVELLLITNLAQRREIGWKISPLIIGYNWSIFISRMAQGLGIGLFLVAGMAGMAQFATLLVAFLSVWLRWGVLRRALGTTPMGTVGVIVLLLIVSMAAAVVLSLLFQAVGLMPSTPVPAAD</sequence>
<evidence type="ECO:0000313" key="2">
    <source>
        <dbReference type="EMBL" id="NNU16128.1"/>
    </source>
</evidence>
<gene>
    <name evidence="2" type="ORF">HK107_07310</name>
</gene>
<keyword evidence="3" id="KW-1185">Reference proteome</keyword>
<feature type="transmembrane region" description="Helical" evidence="1">
    <location>
        <begin position="141"/>
        <end position="160"/>
    </location>
</feature>
<dbReference type="EMBL" id="JABFCX010000002">
    <property type="protein sequence ID" value="NNU16128.1"/>
    <property type="molecule type" value="Genomic_DNA"/>
</dbReference>
<reference evidence="2 3" key="1">
    <citation type="submission" date="2020-05" db="EMBL/GenBank/DDBJ databases">
        <title>Parvularcula mediterraneae sp. nov., isolated from polypropylene straw from shallow seawater of the seashore of Laganas in Zakynthos island, Greece.</title>
        <authorList>
            <person name="Szabo I."/>
            <person name="Al-Omari J."/>
            <person name="Rado J."/>
            <person name="Szerdahelyi G.S."/>
        </authorList>
    </citation>
    <scope>NUCLEOTIDE SEQUENCE [LARGE SCALE GENOMIC DNA]</scope>
    <source>
        <strain evidence="2 3">ZS-1/3</strain>
    </source>
</reference>
<keyword evidence="1" id="KW-0812">Transmembrane</keyword>
<organism evidence="2 3">
    <name type="scientific">Parvularcula mediterranea</name>
    <dbReference type="NCBI Taxonomy" id="2732508"/>
    <lineage>
        <taxon>Bacteria</taxon>
        <taxon>Pseudomonadati</taxon>
        <taxon>Pseudomonadota</taxon>
        <taxon>Alphaproteobacteria</taxon>
        <taxon>Parvularculales</taxon>
        <taxon>Parvularculaceae</taxon>
        <taxon>Parvularcula</taxon>
    </lineage>
</organism>
<keyword evidence="1" id="KW-1133">Transmembrane helix</keyword>
<feature type="transmembrane region" description="Helical" evidence="1">
    <location>
        <begin position="172"/>
        <end position="194"/>
    </location>
</feature>
<protein>
    <recommendedName>
        <fullName evidence="4">Yip1 domain-containing protein</fullName>
    </recommendedName>
</protein>
<dbReference type="AlphaFoldDB" id="A0A7Y3RL79"/>
<proteinExistence type="predicted"/>
<comment type="caution">
    <text evidence="2">The sequence shown here is derived from an EMBL/GenBank/DDBJ whole genome shotgun (WGS) entry which is preliminary data.</text>
</comment>
<dbReference type="Proteomes" id="UP000536835">
    <property type="component" value="Unassembled WGS sequence"/>
</dbReference>
<feature type="transmembrane region" description="Helical" evidence="1">
    <location>
        <begin position="111"/>
        <end position="135"/>
    </location>
</feature>
<evidence type="ECO:0000256" key="1">
    <source>
        <dbReference type="SAM" id="Phobius"/>
    </source>
</evidence>
<keyword evidence="1" id="KW-0472">Membrane</keyword>
<evidence type="ECO:0008006" key="4">
    <source>
        <dbReference type="Google" id="ProtNLM"/>
    </source>
</evidence>
<feature type="transmembrane region" description="Helical" evidence="1">
    <location>
        <begin position="77"/>
        <end position="99"/>
    </location>
</feature>